<protein>
    <recommendedName>
        <fullName evidence="4">ATPase</fullName>
    </recommendedName>
</protein>
<comment type="caution">
    <text evidence="2">The sequence shown here is derived from an EMBL/GenBank/DDBJ whole genome shotgun (WGS) entry which is preliminary data.</text>
</comment>
<evidence type="ECO:0000313" key="3">
    <source>
        <dbReference type="Proteomes" id="UP001596044"/>
    </source>
</evidence>
<evidence type="ECO:0000313" key="2">
    <source>
        <dbReference type="EMBL" id="MFC5447630.1"/>
    </source>
</evidence>
<feature type="transmembrane region" description="Helical" evidence="1">
    <location>
        <begin position="12"/>
        <end position="29"/>
    </location>
</feature>
<accession>A0ABW0K2M0</accession>
<dbReference type="Proteomes" id="UP001596044">
    <property type="component" value="Unassembled WGS sequence"/>
</dbReference>
<keyword evidence="1" id="KW-0472">Membrane</keyword>
<reference evidence="3" key="1">
    <citation type="journal article" date="2019" name="Int. J. Syst. Evol. Microbiol.">
        <title>The Global Catalogue of Microorganisms (GCM) 10K type strain sequencing project: providing services to taxonomists for standard genome sequencing and annotation.</title>
        <authorList>
            <consortium name="The Broad Institute Genomics Platform"/>
            <consortium name="The Broad Institute Genome Sequencing Center for Infectious Disease"/>
            <person name="Wu L."/>
            <person name="Ma J."/>
        </authorList>
    </citation>
    <scope>NUCLEOTIDE SEQUENCE [LARGE SCALE GENOMIC DNA]</scope>
    <source>
        <strain evidence="3">KACC 11904</strain>
    </source>
</reference>
<gene>
    <name evidence="2" type="ORF">ACFPOG_05135</name>
</gene>
<feature type="transmembrane region" description="Helical" evidence="1">
    <location>
        <begin position="35"/>
        <end position="52"/>
    </location>
</feature>
<keyword evidence="1" id="KW-1133">Transmembrane helix</keyword>
<keyword evidence="1" id="KW-0812">Transmembrane</keyword>
<dbReference type="RefSeq" id="WP_270884024.1">
    <property type="nucleotide sequence ID" value="NZ_JAQFVF010000061.1"/>
</dbReference>
<organism evidence="2 3">
    <name type="scientific">Paenibacillus aestuarii</name>
    <dbReference type="NCBI Taxonomy" id="516965"/>
    <lineage>
        <taxon>Bacteria</taxon>
        <taxon>Bacillati</taxon>
        <taxon>Bacillota</taxon>
        <taxon>Bacilli</taxon>
        <taxon>Bacillales</taxon>
        <taxon>Paenibacillaceae</taxon>
        <taxon>Paenibacillus</taxon>
    </lineage>
</organism>
<proteinExistence type="predicted"/>
<name>A0ABW0K2M0_9BACL</name>
<dbReference type="EMBL" id="JBHSMJ010000008">
    <property type="protein sequence ID" value="MFC5447630.1"/>
    <property type="molecule type" value="Genomic_DNA"/>
</dbReference>
<sequence>MDQWISFAQDRWYLIAAAIILLFIIIGIVKTVIKWILIVVIVGGLVLYGANYKDKLQDIGASVISQVGDEVKDKAVSTLTSEAKDAKFKANPDGSFEITTKSLKVEGKAGSDDVKVTFMGKSFNMNANAAVKALIEQAKKNAGQS</sequence>
<evidence type="ECO:0000256" key="1">
    <source>
        <dbReference type="SAM" id="Phobius"/>
    </source>
</evidence>
<evidence type="ECO:0008006" key="4">
    <source>
        <dbReference type="Google" id="ProtNLM"/>
    </source>
</evidence>
<keyword evidence="3" id="KW-1185">Reference proteome</keyword>